<dbReference type="SUPFAM" id="SSF161070">
    <property type="entry name" value="SNF-like"/>
    <property type="match status" value="1"/>
</dbReference>
<dbReference type="NCBIfam" id="NF037979">
    <property type="entry name" value="Na_transp"/>
    <property type="match status" value="1"/>
</dbReference>
<reference evidence="7 8" key="1">
    <citation type="submission" date="2009-08" db="EMBL/GenBank/DDBJ databases">
        <authorList>
            <person name="Muzny D."/>
            <person name="Qin X."/>
            <person name="Deng J."/>
            <person name="Jiang H."/>
            <person name="Liu Y."/>
            <person name="Qu J."/>
            <person name="Song X.-Z."/>
            <person name="Zhang L."/>
            <person name="Thornton R."/>
            <person name="Coyle M."/>
            <person name="Francisco L."/>
            <person name="Jackson L."/>
            <person name="Javaid M."/>
            <person name="Korchina V."/>
            <person name="Kovar C."/>
            <person name="Mata R."/>
            <person name="Mathew T."/>
            <person name="Ngo R."/>
            <person name="Nguyen L."/>
            <person name="Nguyen N."/>
            <person name="Okwuonu G."/>
            <person name="Ongeri F."/>
            <person name="Pham C."/>
            <person name="Simmons D."/>
            <person name="Wilczek-Boney K."/>
            <person name="Hale W."/>
            <person name="Jakkamsetti A."/>
            <person name="Pham P."/>
            <person name="Ruth R."/>
            <person name="San Lucas F."/>
            <person name="Warren J."/>
            <person name="Zhang J."/>
            <person name="Zhao Z."/>
            <person name="Zhou C."/>
            <person name="Zhu D."/>
            <person name="Lee S."/>
            <person name="Bess C."/>
            <person name="Blankenburg K."/>
            <person name="Forbes L."/>
            <person name="Fu Q."/>
            <person name="Gubbala S."/>
            <person name="Hirani K."/>
            <person name="Jayaseelan J.C."/>
            <person name="Lara F."/>
            <person name="Munidasa M."/>
            <person name="Palculict T."/>
            <person name="Patil S."/>
            <person name="Pu L.-L."/>
            <person name="Saada N."/>
            <person name="Tang L."/>
            <person name="Weissenberger G."/>
            <person name="Zhu Y."/>
            <person name="Hemphill L."/>
            <person name="Shang Y."/>
            <person name="Youmans B."/>
            <person name="Ayvaz T."/>
            <person name="Ross M."/>
            <person name="Santibanez J."/>
            <person name="Aqrawi P."/>
            <person name="Gross S."/>
            <person name="Joshi V."/>
            <person name="Fowler G."/>
            <person name="Nazareth L."/>
            <person name="Reid J."/>
            <person name="Worley K."/>
            <person name="Petrosino J."/>
            <person name="Highlander S."/>
            <person name="Gibbs R."/>
            <person name="Gibbs R."/>
        </authorList>
    </citation>
    <scope>NUCLEOTIDE SEQUENCE [LARGE SCALE GENOMIC DNA]</scope>
    <source>
        <strain evidence="7 8">ATCC 51170</strain>
    </source>
</reference>
<feature type="transmembrane region" description="Helical" evidence="6">
    <location>
        <begin position="371"/>
        <end position="394"/>
    </location>
</feature>
<evidence type="ECO:0000313" key="7">
    <source>
        <dbReference type="EMBL" id="EEU12969.1"/>
    </source>
</evidence>
<dbReference type="PRINTS" id="PR00176">
    <property type="entry name" value="NANEUSMPORT"/>
</dbReference>
<dbReference type="Pfam" id="PF00209">
    <property type="entry name" value="SNF"/>
    <property type="match status" value="2"/>
</dbReference>
<sequence length="442" mass="49304">MEKKMENNSKFSNKWGFIMACVGSAVGLANVWAFPYKIGMNGGLSFLIPYLFFVFLFGRVGLSAESAVGRRYKAGPMGVFREVWKSRNKEGVGRVIRWIPLVGVVLLAIGYTVVITYVLKALLDSITGSLLTQDPNVWFESISTNDFALAKEHFLLVIIVFLTLAYGTKGIEKTNSFMMPLFFILFIILAVRIAFLNKAVEGYKFIFTLEPEKLLDIKLWIGAMGQAFFSLSIVSTVMVVYGSYLPDSEDIVHSSTITSSLDTVAAMLSTFVMLPATFAFGFSQSQGPKLIFVVLPKVLQEIAGGRIFAIILYIAIVFAGVLSVQSMIETVAEAITSKFENLKRINVLLVLMILVFVCGLFLHPIAKWGAWMNFVTIYILPISAIIGAISWFWVMKKEDLMDEINKSAKSKHGDGWYNLGRYLYVPLAVILCIIAIRYQISF</sequence>
<keyword evidence="5 6" id="KW-0472">Membrane</keyword>
<evidence type="ECO:0000256" key="4">
    <source>
        <dbReference type="ARBA" id="ARBA00022989"/>
    </source>
</evidence>
<dbReference type="PANTHER" id="PTHR42948">
    <property type="entry name" value="TRANSPORTER"/>
    <property type="match status" value="1"/>
</dbReference>
<dbReference type="HOGENOM" id="CLU_006855_3_0_9"/>
<evidence type="ECO:0000256" key="1">
    <source>
        <dbReference type="ARBA" id="ARBA00004141"/>
    </source>
</evidence>
<evidence type="ECO:0000256" key="3">
    <source>
        <dbReference type="ARBA" id="ARBA00022692"/>
    </source>
</evidence>
<proteinExistence type="predicted"/>
<keyword evidence="8" id="KW-1185">Reference proteome</keyword>
<feature type="transmembrane region" description="Helical" evidence="6">
    <location>
        <begin position="177"/>
        <end position="197"/>
    </location>
</feature>
<keyword evidence="3 6" id="KW-0812">Transmembrane</keyword>
<feature type="transmembrane region" description="Helical" evidence="6">
    <location>
        <begin position="263"/>
        <end position="283"/>
    </location>
</feature>
<protein>
    <submittedName>
        <fullName evidence="7">Sodium:neurotransmitter symporter family protein</fullName>
    </submittedName>
</protein>
<evidence type="ECO:0000256" key="6">
    <source>
        <dbReference type="SAM" id="Phobius"/>
    </source>
</evidence>
<dbReference type="GO" id="GO:0016020">
    <property type="term" value="C:membrane"/>
    <property type="evidence" value="ECO:0007669"/>
    <property type="project" value="UniProtKB-SubCell"/>
</dbReference>
<dbReference type="PROSITE" id="PS50267">
    <property type="entry name" value="NA_NEUROTRAN_SYMP_3"/>
    <property type="match status" value="1"/>
</dbReference>
<dbReference type="InterPro" id="IPR000175">
    <property type="entry name" value="Na/ntran_symport"/>
</dbReference>
<feature type="transmembrane region" description="Helical" evidence="6">
    <location>
        <begin position="147"/>
        <end position="165"/>
    </location>
</feature>
<feature type="transmembrane region" description="Helical" evidence="6">
    <location>
        <begin position="345"/>
        <end position="365"/>
    </location>
</feature>
<dbReference type="EMBL" id="ACXU01000006">
    <property type="protein sequence ID" value="EEU12969.1"/>
    <property type="molecule type" value="Genomic_DNA"/>
</dbReference>
<evidence type="ECO:0000313" key="8">
    <source>
        <dbReference type="Proteomes" id="UP000003821"/>
    </source>
</evidence>
<feature type="transmembrane region" description="Helical" evidence="6">
    <location>
        <begin position="217"/>
        <end position="242"/>
    </location>
</feature>
<organism evidence="7 8">
    <name type="scientific">Anaerococcus vaginalis ATCC 51170</name>
    <dbReference type="NCBI Taxonomy" id="655811"/>
    <lineage>
        <taxon>Bacteria</taxon>
        <taxon>Bacillati</taxon>
        <taxon>Bacillota</taxon>
        <taxon>Tissierellia</taxon>
        <taxon>Tissierellales</taxon>
        <taxon>Peptoniphilaceae</taxon>
        <taxon>Anaerococcus</taxon>
    </lineage>
</organism>
<feature type="transmembrane region" description="Helical" evidence="6">
    <location>
        <begin position="303"/>
        <end position="324"/>
    </location>
</feature>
<dbReference type="Proteomes" id="UP000003821">
    <property type="component" value="Unassembled WGS sequence"/>
</dbReference>
<accession>C7HT91</accession>
<dbReference type="InterPro" id="IPR037272">
    <property type="entry name" value="SNS_sf"/>
</dbReference>
<feature type="transmembrane region" description="Helical" evidence="6">
    <location>
        <begin position="415"/>
        <end position="440"/>
    </location>
</feature>
<feature type="transmembrane region" description="Helical" evidence="6">
    <location>
        <begin position="95"/>
        <end position="119"/>
    </location>
</feature>
<evidence type="ECO:0000256" key="2">
    <source>
        <dbReference type="ARBA" id="ARBA00022448"/>
    </source>
</evidence>
<comment type="caution">
    <text evidence="7">The sequence shown here is derived from an EMBL/GenBank/DDBJ whole genome shotgun (WGS) entry which is preliminary data.</text>
</comment>
<keyword evidence="4 6" id="KW-1133">Transmembrane helix</keyword>
<evidence type="ECO:0000256" key="5">
    <source>
        <dbReference type="ARBA" id="ARBA00023136"/>
    </source>
</evidence>
<name>C7HT91_9FIRM</name>
<dbReference type="CDD" id="cd10336">
    <property type="entry name" value="SLC6sbd_Tyt1-Like"/>
    <property type="match status" value="1"/>
</dbReference>
<dbReference type="InterPro" id="IPR047218">
    <property type="entry name" value="YocR/YhdH-like"/>
</dbReference>
<dbReference type="eggNOG" id="COG0733">
    <property type="taxonomic scope" value="Bacteria"/>
</dbReference>
<keyword evidence="2" id="KW-0813">Transport</keyword>
<gene>
    <name evidence="7" type="ORF">HMPREF0078_0492</name>
</gene>
<feature type="transmembrane region" description="Helical" evidence="6">
    <location>
        <begin position="43"/>
        <end position="62"/>
    </location>
</feature>
<dbReference type="AlphaFoldDB" id="C7HT91"/>
<comment type="subcellular location">
    <subcellularLocation>
        <location evidence="1">Membrane</location>
        <topology evidence="1">Multi-pass membrane protein</topology>
    </subcellularLocation>
</comment>
<dbReference type="PANTHER" id="PTHR42948:SF1">
    <property type="entry name" value="TRANSPORTER"/>
    <property type="match status" value="1"/>
</dbReference>